<keyword evidence="2" id="KW-1185">Reference proteome</keyword>
<dbReference type="SUPFAM" id="SSF48403">
    <property type="entry name" value="Ankyrin repeat"/>
    <property type="match status" value="1"/>
</dbReference>
<gene>
    <name evidence="1" type="ORF">GPAL_0537</name>
</gene>
<dbReference type="STRING" id="1121922.GCA_000428905_02316"/>
<sequence>MDVLTQMLRIGAKLNGTSLIIALNLKDSNTIHWLLQNSVKFNSKDMFGRDLIYWVVALERFDIASEFRSELDSIETYSDTFGLNPNELLKLKCVSFQDNIELFQKFKIAPRLNKSVNVAKCSSI</sequence>
<dbReference type="AlphaFoldDB" id="K6ZAP5"/>
<protein>
    <submittedName>
        <fullName evidence="1">Uncharacterized protein</fullName>
    </submittedName>
</protein>
<comment type="caution">
    <text evidence="1">The sequence shown here is derived from an EMBL/GenBank/DDBJ whole genome shotgun (WGS) entry which is preliminary data.</text>
</comment>
<accession>K6ZAP5</accession>
<dbReference type="RefSeq" id="WP_006008998.1">
    <property type="nucleotide sequence ID" value="NZ_AUAV01000012.1"/>
</dbReference>
<evidence type="ECO:0000313" key="1">
    <source>
        <dbReference type="EMBL" id="GAC27417.1"/>
    </source>
</evidence>
<dbReference type="Proteomes" id="UP000006251">
    <property type="component" value="Unassembled WGS sequence"/>
</dbReference>
<dbReference type="EMBL" id="BAEQ01000013">
    <property type="protein sequence ID" value="GAC27417.1"/>
    <property type="molecule type" value="Genomic_DNA"/>
</dbReference>
<dbReference type="OrthoDB" id="9999507at2"/>
<organism evidence="1 2">
    <name type="scientific">Brumicola pallidula DSM 14239 = ACAM 615</name>
    <dbReference type="NCBI Taxonomy" id="1121922"/>
    <lineage>
        <taxon>Bacteria</taxon>
        <taxon>Pseudomonadati</taxon>
        <taxon>Pseudomonadota</taxon>
        <taxon>Gammaproteobacteria</taxon>
        <taxon>Alteromonadales</taxon>
        <taxon>Alteromonadaceae</taxon>
        <taxon>Brumicola</taxon>
    </lineage>
</organism>
<evidence type="ECO:0000313" key="2">
    <source>
        <dbReference type="Proteomes" id="UP000006251"/>
    </source>
</evidence>
<dbReference type="InterPro" id="IPR036770">
    <property type="entry name" value="Ankyrin_rpt-contain_sf"/>
</dbReference>
<proteinExistence type="predicted"/>
<reference evidence="2" key="1">
    <citation type="journal article" date="2014" name="Environ. Microbiol.">
        <title>Comparative genomics of the marine bacterial genus Glaciecola reveals the high degree of genomic diversity and genomic characteristic for cold adaptation.</title>
        <authorList>
            <person name="Qin Q.L."/>
            <person name="Xie B.B."/>
            <person name="Yu Y."/>
            <person name="Shu Y.L."/>
            <person name="Rong J.C."/>
            <person name="Zhang Y.J."/>
            <person name="Zhao D.L."/>
            <person name="Chen X.L."/>
            <person name="Zhang X.Y."/>
            <person name="Chen B."/>
            <person name="Zhou B.C."/>
            <person name="Zhang Y.Z."/>
        </authorList>
    </citation>
    <scope>NUCLEOTIDE SEQUENCE [LARGE SCALE GENOMIC DNA]</scope>
    <source>
        <strain evidence="2">ACAM 615</strain>
    </source>
</reference>
<name>K6ZAP5_9ALTE</name>